<accession>A0AAD8HSF0</accession>
<dbReference type="AlphaFoldDB" id="A0AAD8HSF0"/>
<name>A0AAD8HSF0_9APIA</name>
<dbReference type="EMBL" id="JAUIZM010000008">
    <property type="protein sequence ID" value="KAK1371607.1"/>
    <property type="molecule type" value="Genomic_DNA"/>
</dbReference>
<reference evidence="1" key="2">
    <citation type="submission" date="2023-05" db="EMBL/GenBank/DDBJ databases">
        <authorList>
            <person name="Schelkunov M.I."/>
        </authorList>
    </citation>
    <scope>NUCLEOTIDE SEQUENCE</scope>
    <source>
        <strain evidence="1">Hsosn_3</strain>
        <tissue evidence="1">Leaf</tissue>
    </source>
</reference>
<comment type="caution">
    <text evidence="1">The sequence shown here is derived from an EMBL/GenBank/DDBJ whole genome shotgun (WGS) entry which is preliminary data.</text>
</comment>
<organism evidence="1 2">
    <name type="scientific">Heracleum sosnowskyi</name>
    <dbReference type="NCBI Taxonomy" id="360622"/>
    <lineage>
        <taxon>Eukaryota</taxon>
        <taxon>Viridiplantae</taxon>
        <taxon>Streptophyta</taxon>
        <taxon>Embryophyta</taxon>
        <taxon>Tracheophyta</taxon>
        <taxon>Spermatophyta</taxon>
        <taxon>Magnoliopsida</taxon>
        <taxon>eudicotyledons</taxon>
        <taxon>Gunneridae</taxon>
        <taxon>Pentapetalae</taxon>
        <taxon>asterids</taxon>
        <taxon>campanulids</taxon>
        <taxon>Apiales</taxon>
        <taxon>Apiaceae</taxon>
        <taxon>Apioideae</taxon>
        <taxon>apioid superclade</taxon>
        <taxon>Tordylieae</taxon>
        <taxon>Tordyliinae</taxon>
        <taxon>Heracleum</taxon>
    </lineage>
</organism>
<evidence type="ECO:0000313" key="1">
    <source>
        <dbReference type="EMBL" id="KAK1371607.1"/>
    </source>
</evidence>
<protein>
    <submittedName>
        <fullName evidence="1">Uncharacterized protein</fullName>
    </submittedName>
</protein>
<sequence length="280" mass="31127">MPEGTHTQSQLAVSAIATIAGSSEQSFFTKLCKENLVRDFGDQHSNSEFLKLLLKRCFFDIFGSEHASCILNQLSGDISGDETLKDSSMKLLLIIISNLPSLVRGLEDSYAMGSSLNQYVRKILGYHVCFEVKIPFRIQMHKTRVRFPIVSKMGQIAHNTVCFRVSNLSNNLLAVRGIFDDPPCPKDVKSCSCYILQDNVLKRICLKGTCTQSKLVVSSIVAIADSSEKSIFTKLCKVVSINDMVTFWPDDFGGTFPSFYVLVLRSAQAPVAGLVQRRCY</sequence>
<dbReference type="Proteomes" id="UP001237642">
    <property type="component" value="Unassembled WGS sequence"/>
</dbReference>
<proteinExistence type="predicted"/>
<evidence type="ECO:0000313" key="2">
    <source>
        <dbReference type="Proteomes" id="UP001237642"/>
    </source>
</evidence>
<reference evidence="1" key="1">
    <citation type="submission" date="2023-02" db="EMBL/GenBank/DDBJ databases">
        <title>Genome of toxic invasive species Heracleum sosnowskyi carries increased number of genes despite the absence of recent whole-genome duplications.</title>
        <authorList>
            <person name="Schelkunov M."/>
            <person name="Shtratnikova V."/>
            <person name="Makarenko M."/>
            <person name="Klepikova A."/>
            <person name="Omelchenko D."/>
            <person name="Novikova G."/>
            <person name="Obukhova E."/>
            <person name="Bogdanov V."/>
            <person name="Penin A."/>
            <person name="Logacheva M."/>
        </authorList>
    </citation>
    <scope>NUCLEOTIDE SEQUENCE</scope>
    <source>
        <strain evidence="1">Hsosn_3</strain>
        <tissue evidence="1">Leaf</tissue>
    </source>
</reference>
<gene>
    <name evidence="1" type="ORF">POM88_037699</name>
</gene>
<keyword evidence="2" id="KW-1185">Reference proteome</keyword>